<dbReference type="EMBL" id="KZ819284">
    <property type="protein sequence ID" value="PWO00790.1"/>
    <property type="molecule type" value="Genomic_DNA"/>
</dbReference>
<proteinExistence type="predicted"/>
<name>A0A316ZH26_9BASI</name>
<feature type="compositionally biased region" description="Low complexity" evidence="1">
    <location>
        <begin position="42"/>
        <end position="73"/>
    </location>
</feature>
<accession>A0A316ZH26</accession>
<evidence type="ECO:0000256" key="1">
    <source>
        <dbReference type="SAM" id="MobiDB-lite"/>
    </source>
</evidence>
<sequence>MWSIMTPPTSPDSTAPSGSGLALQPVRSTSPPAQRSKLGFFRSSAASAGGRSASYSAASPTASSSKLAAAAAPSTPPQPPSANFGSLGRRTRRSLTLPRKLSISSMLDFALPTAVEEVASSSSTPAPSPPVVEESEGPRTPRRSNMPLNGRARAFSLRFQRRLSVVRSTVSDPECSSASAPLPAAAEDVRSASPASARASSSDGSEGRRLSHRPSIESFQCRGLEDDEAHYSDGSAHYERAAMPGLSSGSAENDLDGLGMLTPRVTSYADAMLRMQDFTFAAYDEQREKALPSVEPLFNVRASSNQPSALSLRRRSPSRLVTPPSLSSIATPARPPRPDSIRYVSPSPSSVATFSVASSLSGHDGRESMDGDDAASLVSYKAVSWTACPPTPPSSLRLRLRFFGRLPNSSLSPPSPSTPAPMSRSKSASDEQIVPTPLSSVFIPSCASGLELRELLAERLATKGITLSPRSLSVSLRLGLSAGSSSASPTTPTALGLAFGSPADGCVRQLDNIDALYEQGLLDDDEIDVCIRPTYESSFF</sequence>
<organism evidence="2 3">
    <name type="scientific">Tilletiopsis washingtonensis</name>
    <dbReference type="NCBI Taxonomy" id="58919"/>
    <lineage>
        <taxon>Eukaryota</taxon>
        <taxon>Fungi</taxon>
        <taxon>Dikarya</taxon>
        <taxon>Basidiomycota</taxon>
        <taxon>Ustilaginomycotina</taxon>
        <taxon>Exobasidiomycetes</taxon>
        <taxon>Entylomatales</taxon>
        <taxon>Entylomatales incertae sedis</taxon>
        <taxon>Tilletiopsis</taxon>
    </lineage>
</organism>
<feature type="region of interest" description="Disordered" evidence="1">
    <location>
        <begin position="304"/>
        <end position="348"/>
    </location>
</feature>
<feature type="region of interest" description="Disordered" evidence="1">
    <location>
        <begin position="1"/>
        <end position="99"/>
    </location>
</feature>
<dbReference type="GeneID" id="37272208"/>
<evidence type="ECO:0000313" key="3">
    <source>
        <dbReference type="Proteomes" id="UP000245946"/>
    </source>
</evidence>
<dbReference type="RefSeq" id="XP_025601068.1">
    <property type="nucleotide sequence ID" value="XM_025744664.1"/>
</dbReference>
<protein>
    <submittedName>
        <fullName evidence="2">Uncharacterized protein</fullName>
    </submittedName>
</protein>
<evidence type="ECO:0000313" key="2">
    <source>
        <dbReference type="EMBL" id="PWO00790.1"/>
    </source>
</evidence>
<dbReference type="AlphaFoldDB" id="A0A316ZH26"/>
<reference evidence="2 3" key="1">
    <citation type="journal article" date="2018" name="Mol. Biol. Evol.">
        <title>Broad Genomic Sampling Reveals a Smut Pathogenic Ancestry of the Fungal Clade Ustilaginomycotina.</title>
        <authorList>
            <person name="Kijpornyongpan T."/>
            <person name="Mondo S.J."/>
            <person name="Barry K."/>
            <person name="Sandor L."/>
            <person name="Lee J."/>
            <person name="Lipzen A."/>
            <person name="Pangilinan J."/>
            <person name="LaButti K."/>
            <person name="Hainaut M."/>
            <person name="Henrissat B."/>
            <person name="Grigoriev I.V."/>
            <person name="Spatafora J.W."/>
            <person name="Aime M.C."/>
        </authorList>
    </citation>
    <scope>NUCLEOTIDE SEQUENCE [LARGE SCALE GENOMIC DNA]</scope>
    <source>
        <strain evidence="2 3">MCA 4186</strain>
    </source>
</reference>
<feature type="region of interest" description="Disordered" evidence="1">
    <location>
        <begin position="408"/>
        <end position="431"/>
    </location>
</feature>
<feature type="compositionally biased region" description="Low complexity" evidence="1">
    <location>
        <begin position="318"/>
        <end position="328"/>
    </location>
</feature>
<keyword evidence="3" id="KW-1185">Reference proteome</keyword>
<feature type="region of interest" description="Disordered" evidence="1">
    <location>
        <begin position="166"/>
        <end position="223"/>
    </location>
</feature>
<gene>
    <name evidence="2" type="ORF">FA09DRAFT_344899</name>
</gene>
<dbReference type="Proteomes" id="UP000245946">
    <property type="component" value="Unassembled WGS sequence"/>
</dbReference>
<feature type="region of interest" description="Disordered" evidence="1">
    <location>
        <begin position="115"/>
        <end position="153"/>
    </location>
</feature>
<feature type="compositionally biased region" description="Low complexity" evidence="1">
    <location>
        <begin position="176"/>
        <end position="204"/>
    </location>
</feature>
<feature type="compositionally biased region" description="Low complexity" evidence="1">
    <location>
        <begin position="115"/>
        <end position="125"/>
    </location>
</feature>